<evidence type="ECO:0000256" key="2">
    <source>
        <dbReference type="ARBA" id="ARBA00022670"/>
    </source>
</evidence>
<dbReference type="GO" id="GO:0016485">
    <property type="term" value="P:protein processing"/>
    <property type="evidence" value="ECO:0007669"/>
    <property type="project" value="TreeGrafter"/>
</dbReference>
<protein>
    <submittedName>
        <fullName evidence="6">Peptidase M52</fullName>
    </submittedName>
</protein>
<dbReference type="InterPro" id="IPR023430">
    <property type="entry name" value="Pept_HybD-like_dom_sf"/>
</dbReference>
<dbReference type="PANTHER" id="PTHR30302:SF1">
    <property type="entry name" value="HYDROGENASE 2 MATURATION PROTEASE"/>
    <property type="match status" value="1"/>
</dbReference>
<dbReference type="Gene3D" id="3.40.50.1450">
    <property type="entry name" value="HybD-like"/>
    <property type="match status" value="1"/>
</dbReference>
<feature type="region of interest" description="Disordered" evidence="5">
    <location>
        <begin position="170"/>
        <end position="209"/>
    </location>
</feature>
<evidence type="ECO:0000313" key="7">
    <source>
        <dbReference type="Proteomes" id="UP000286931"/>
    </source>
</evidence>
<evidence type="ECO:0000256" key="1">
    <source>
        <dbReference type="ARBA" id="ARBA00006814"/>
    </source>
</evidence>
<dbReference type="AlphaFoldDB" id="A0A401Z1M3"/>
<keyword evidence="4" id="KW-0378">Hydrolase</keyword>
<dbReference type="Pfam" id="PF01750">
    <property type="entry name" value="HycI"/>
    <property type="match status" value="1"/>
</dbReference>
<dbReference type="NCBIfam" id="TIGR00072">
    <property type="entry name" value="hydrog_prot"/>
    <property type="match status" value="1"/>
</dbReference>
<reference evidence="6 7" key="1">
    <citation type="submission" date="2018-12" db="EMBL/GenBank/DDBJ databases">
        <title>Draft genome sequence of Embleya hyalina NBRC 13850T.</title>
        <authorList>
            <person name="Komaki H."/>
            <person name="Hosoyama A."/>
            <person name="Kimura A."/>
            <person name="Ichikawa N."/>
            <person name="Tamura T."/>
        </authorList>
    </citation>
    <scope>NUCLEOTIDE SEQUENCE [LARGE SCALE GENOMIC DNA]</scope>
    <source>
        <strain evidence="6 7">NBRC 13850</strain>
    </source>
</reference>
<name>A0A401Z1M3_9ACTN</name>
<dbReference type="SUPFAM" id="SSF53163">
    <property type="entry name" value="HybD-like"/>
    <property type="match status" value="1"/>
</dbReference>
<organism evidence="6 7">
    <name type="scientific">Embleya hyalina</name>
    <dbReference type="NCBI Taxonomy" id="516124"/>
    <lineage>
        <taxon>Bacteria</taxon>
        <taxon>Bacillati</taxon>
        <taxon>Actinomycetota</taxon>
        <taxon>Actinomycetes</taxon>
        <taxon>Kitasatosporales</taxon>
        <taxon>Streptomycetaceae</taxon>
        <taxon>Embleya</taxon>
    </lineage>
</organism>
<evidence type="ECO:0000256" key="4">
    <source>
        <dbReference type="ARBA" id="ARBA00022801"/>
    </source>
</evidence>
<evidence type="ECO:0000313" key="6">
    <source>
        <dbReference type="EMBL" id="GCE00775.1"/>
    </source>
</evidence>
<dbReference type="PANTHER" id="PTHR30302">
    <property type="entry name" value="HYDROGENASE 1 MATURATION PROTEASE"/>
    <property type="match status" value="1"/>
</dbReference>
<gene>
    <name evidence="6" type="ORF">EHYA_08501</name>
</gene>
<accession>A0A401Z1M3</accession>
<dbReference type="GO" id="GO:0008047">
    <property type="term" value="F:enzyme activator activity"/>
    <property type="evidence" value="ECO:0007669"/>
    <property type="project" value="InterPro"/>
</dbReference>
<dbReference type="RefSeq" id="WP_307721591.1">
    <property type="nucleotide sequence ID" value="NZ_BIFH01000042.1"/>
</dbReference>
<evidence type="ECO:0000256" key="3">
    <source>
        <dbReference type="ARBA" id="ARBA00022750"/>
    </source>
</evidence>
<dbReference type="PRINTS" id="PR00446">
    <property type="entry name" value="HYDRGNUPTAKE"/>
</dbReference>
<evidence type="ECO:0000256" key="5">
    <source>
        <dbReference type="SAM" id="MobiDB-lite"/>
    </source>
</evidence>
<comment type="similarity">
    <text evidence="1">Belongs to the peptidase A31 family.</text>
</comment>
<keyword evidence="3" id="KW-0064">Aspartyl protease</keyword>
<dbReference type="InterPro" id="IPR000671">
    <property type="entry name" value="Peptidase_A31"/>
</dbReference>
<comment type="caution">
    <text evidence="6">The sequence shown here is derived from an EMBL/GenBank/DDBJ whole genome shotgun (WGS) entry which is preliminary data.</text>
</comment>
<sequence length="209" mass="21232">MIGHGPPTEGVERVLVAGVGNIFLGDDGFGVETVARLAAHPLPDGAEAVDFGVRGVHLAYQLLEGYDTLILVDATARGGEPGTVYLIEAVAPGSIEPGAALLDGHRMGPDAVLALLGTLSAGTGGTPPRRMLVVGCEPADLDERVGLSPPVAAAVDEAVALILRVLRRQEPSRTPTGAPDAPDAVEVRPATADAVRGPESGEVPACEGF</sequence>
<keyword evidence="2" id="KW-0645">Protease</keyword>
<dbReference type="Proteomes" id="UP000286931">
    <property type="component" value="Unassembled WGS sequence"/>
</dbReference>
<keyword evidence="7" id="KW-1185">Reference proteome</keyword>
<dbReference type="EMBL" id="BIFH01000042">
    <property type="protein sequence ID" value="GCE00775.1"/>
    <property type="molecule type" value="Genomic_DNA"/>
</dbReference>
<dbReference type="GO" id="GO:0004190">
    <property type="term" value="F:aspartic-type endopeptidase activity"/>
    <property type="evidence" value="ECO:0007669"/>
    <property type="project" value="UniProtKB-KW"/>
</dbReference>
<proteinExistence type="inferred from homology"/>